<keyword evidence="16" id="KW-1185">Reference proteome</keyword>
<proteinExistence type="inferred from homology"/>
<evidence type="ECO:0000256" key="9">
    <source>
        <dbReference type="ARBA" id="ARBA00022801"/>
    </source>
</evidence>
<dbReference type="GO" id="GO:0016740">
    <property type="term" value="F:transferase activity"/>
    <property type="evidence" value="ECO:0007669"/>
    <property type="project" value="UniProtKB-KW"/>
</dbReference>
<evidence type="ECO:0000259" key="14">
    <source>
        <dbReference type="Pfam" id="PF00925"/>
    </source>
</evidence>
<dbReference type="InterPro" id="IPR036467">
    <property type="entry name" value="LS/RS_sf"/>
</dbReference>
<keyword evidence="7" id="KW-0479">Metal-binding</keyword>
<evidence type="ECO:0000256" key="10">
    <source>
        <dbReference type="ARBA" id="ARBA00022833"/>
    </source>
</evidence>
<keyword evidence="11" id="KW-0342">GTP-binding</keyword>
<dbReference type="SUPFAM" id="SSF52121">
    <property type="entry name" value="Lumazine synthase"/>
    <property type="match status" value="1"/>
</dbReference>
<accession>A0A1Q9CCU5</accession>
<dbReference type="Gene3D" id="3.40.50.10990">
    <property type="entry name" value="GTP cyclohydrolase II"/>
    <property type="match status" value="1"/>
</dbReference>
<evidence type="ECO:0000256" key="7">
    <source>
        <dbReference type="ARBA" id="ARBA00022723"/>
    </source>
</evidence>
<dbReference type="GO" id="GO:0009349">
    <property type="term" value="C:riboflavin synthase complex"/>
    <property type="evidence" value="ECO:0007669"/>
    <property type="project" value="InterPro"/>
</dbReference>
<dbReference type="Proteomes" id="UP000186817">
    <property type="component" value="Unassembled WGS sequence"/>
</dbReference>
<dbReference type="InterPro" id="IPR032677">
    <property type="entry name" value="GTP_cyclohydro_II"/>
</dbReference>
<dbReference type="PANTHER" id="PTHR21327:SF18">
    <property type="entry name" value="3,4-DIHYDROXY-2-BUTANONE 4-PHOSPHATE SYNTHASE"/>
    <property type="match status" value="1"/>
</dbReference>
<evidence type="ECO:0000256" key="6">
    <source>
        <dbReference type="ARBA" id="ARBA00022679"/>
    </source>
</evidence>
<evidence type="ECO:0000256" key="2">
    <source>
        <dbReference type="ARBA" id="ARBA00004853"/>
    </source>
</evidence>
<evidence type="ECO:0000256" key="4">
    <source>
        <dbReference type="ARBA" id="ARBA00007424"/>
    </source>
</evidence>
<keyword evidence="6" id="KW-0808">Transferase</keyword>
<dbReference type="AlphaFoldDB" id="A0A1Q9CCU5"/>
<organism evidence="15 16">
    <name type="scientific">Symbiodinium microadriaticum</name>
    <name type="common">Dinoflagellate</name>
    <name type="synonym">Zooxanthella microadriatica</name>
    <dbReference type="NCBI Taxonomy" id="2951"/>
    <lineage>
        <taxon>Eukaryota</taxon>
        <taxon>Sar</taxon>
        <taxon>Alveolata</taxon>
        <taxon>Dinophyceae</taxon>
        <taxon>Suessiales</taxon>
        <taxon>Symbiodiniaceae</taxon>
        <taxon>Symbiodinium</taxon>
    </lineage>
</organism>
<evidence type="ECO:0000313" key="16">
    <source>
        <dbReference type="Proteomes" id="UP000186817"/>
    </source>
</evidence>
<dbReference type="GO" id="GO:0005525">
    <property type="term" value="F:GTP binding"/>
    <property type="evidence" value="ECO:0007669"/>
    <property type="project" value="UniProtKB-KW"/>
</dbReference>
<dbReference type="InterPro" id="IPR002180">
    <property type="entry name" value="LS/RS"/>
</dbReference>
<comment type="catalytic activity">
    <reaction evidence="12">
        <text>GTP + 4 H2O = 2,5-diamino-6-hydroxy-4-(5-phosphoribosylamino)-pyrimidine + formate + 2 phosphate + 3 H(+)</text>
        <dbReference type="Rhea" id="RHEA:23704"/>
        <dbReference type="ChEBI" id="CHEBI:15377"/>
        <dbReference type="ChEBI" id="CHEBI:15378"/>
        <dbReference type="ChEBI" id="CHEBI:15740"/>
        <dbReference type="ChEBI" id="CHEBI:37565"/>
        <dbReference type="ChEBI" id="CHEBI:43474"/>
        <dbReference type="ChEBI" id="CHEBI:58614"/>
        <dbReference type="EC" id="3.5.4.25"/>
    </reaction>
</comment>
<dbReference type="OrthoDB" id="60371at2759"/>
<evidence type="ECO:0000256" key="13">
    <source>
        <dbReference type="SAM" id="MobiDB-lite"/>
    </source>
</evidence>
<comment type="pathway">
    <text evidence="3">Cofactor biosynthesis; riboflavin biosynthesis; 2-hydroxy-3-oxobutyl phosphate from D-ribulose 5-phosphate: step 1/1.</text>
</comment>
<protein>
    <submittedName>
        <fullName evidence="15">Riboflavin biosynthesis protein RibBA</fullName>
    </submittedName>
</protein>
<evidence type="ECO:0000256" key="5">
    <source>
        <dbReference type="ARBA" id="ARBA00022619"/>
    </source>
</evidence>
<feature type="compositionally biased region" description="Basic and acidic residues" evidence="13">
    <location>
        <begin position="122"/>
        <end position="131"/>
    </location>
</feature>
<dbReference type="GO" id="GO:0008686">
    <property type="term" value="F:3,4-dihydroxy-2-butanone-4-phosphate synthase activity"/>
    <property type="evidence" value="ECO:0007669"/>
    <property type="project" value="TreeGrafter"/>
</dbReference>
<feature type="region of interest" description="Disordered" evidence="13">
    <location>
        <begin position="255"/>
        <end position="280"/>
    </location>
</feature>
<feature type="region of interest" description="Disordered" evidence="13">
    <location>
        <begin position="573"/>
        <end position="610"/>
    </location>
</feature>
<sequence length="1167" mass="125846">MLSSSKSTLKLVQRFVQRRDSRDAVMVSLRSSSSDSASDGRRSRNSQLEPRLLCFKFEHLKALRSREIRRRLGAALRCHATGLAEITYTDEVCALDPPSDGTWPSVRADRSDGTASSENEAEEHLQPGAEDARASDSQVFCALRALGQPSKVQVSHVCKQLLAANLQVLEIACVDPLALYLICYSSAKLAVAEALVRDGHGVRPVTEVYPGPSASVLAAAGLSSLAIAQPKARPQDLAMFAGIWVEDGVWSADSVGDEGADDDSAGLDDPGQGHLPPSERAFHGSRRLRFVSRRGLLAEAHFGEPFRVIAGSFALEDSTTFEPKDDAKEVHEEGSKAVAIRKIAVDTEPTPLHTGSLTSQLVSSSEMKDIPEGTVWRRISQSDSHMAAVELLTEQAGGPGSAPPSSGLRAGAWIICGDFCLQVLGPPRGEGLIGGTLCQSLEQLCSVEGEEGVASEMSTRFEASAGKVLADGRVQRDRGLGRAVEQGALLCGAQEDENGFKTASILYSTGLMTKGGSLTLESVAGSFTQIWRIRELEANPFDSPALRASRRMSSLSTGKLASPSAAVARIASAMGPKGRGKSAAGKGKGKGKSEWDQGLTQIITPKSGRSEPGRVCDRRCLLEGKLARVEASVRRDNAEYSAWVLTPTVAGFGRHIPDAFMAQDASPREEDRDRQVLVLVPNRWVPKKRRFATAAVDATDPEADVVLHCKESPATEDMKLTSFRQVVSAMSECLSDNGPAQAVALGKPVLETQSKMWVDDIQAECQLMAFATPDPKIEIIAVVKGTVRDADGVPVRVHSECFTGDVLGSQRCDCGQQLHKFMRIMNDSACGVLLYIRGQEGRGIGLFSKIRAYHLQDQGHDTVDANLKLGLPVDIRSYEDALRVLQDLGLKSVRLYTNNPDKMTALKSITQEVAALASVPSAHSVAYLKTKRERLNHRTVLETFKLPELGLEKSQLRIGLVYTTWNQYFVDELVSFAGAELTSSGAETLKMAVPGACELISGCRITLRHHKPDAVIAVGVLIRGSSDLYDRTCNAVMSGLTELNAIQDTPIVLGILMCQNEIHPEAAAFFSSRPFGRKSRHGITAQCQMLGLKGQHIFILANGGPPLSPDLFVWAPLCLRGGANPSPTKLQSSLRLRQLYRSLQFVPASGLDLATTSEWSQQSQSEL</sequence>
<dbReference type="CDD" id="cd00641">
    <property type="entry name" value="GTP_cyclohydro2"/>
    <property type="match status" value="1"/>
</dbReference>
<feature type="region of interest" description="Disordered" evidence="13">
    <location>
        <begin position="103"/>
        <end position="131"/>
    </location>
</feature>
<dbReference type="UniPathway" id="UPA00275"/>
<comment type="caution">
    <text evidence="15">The sequence shown here is derived from an EMBL/GenBank/DDBJ whole genome shotgun (WGS) entry which is preliminary data.</text>
</comment>
<dbReference type="GO" id="GO:0005829">
    <property type="term" value="C:cytosol"/>
    <property type="evidence" value="ECO:0007669"/>
    <property type="project" value="TreeGrafter"/>
</dbReference>
<evidence type="ECO:0000256" key="12">
    <source>
        <dbReference type="ARBA" id="ARBA00049295"/>
    </source>
</evidence>
<evidence type="ECO:0000256" key="1">
    <source>
        <dbReference type="ARBA" id="ARBA00001947"/>
    </source>
</evidence>
<dbReference type="PANTHER" id="PTHR21327">
    <property type="entry name" value="GTP CYCLOHYDROLASE II-RELATED"/>
    <property type="match status" value="1"/>
</dbReference>
<keyword evidence="9" id="KW-0378">Hydrolase</keyword>
<dbReference type="SUPFAM" id="SSF142695">
    <property type="entry name" value="RibA-like"/>
    <property type="match status" value="1"/>
</dbReference>
<name>A0A1Q9CCU5_SYMMI</name>
<keyword evidence="8" id="KW-0547">Nucleotide-binding</keyword>
<dbReference type="Gene3D" id="3.40.50.960">
    <property type="entry name" value="Lumazine/riboflavin synthase"/>
    <property type="match status" value="1"/>
</dbReference>
<comment type="cofactor">
    <cofactor evidence="1">
        <name>Zn(2+)</name>
        <dbReference type="ChEBI" id="CHEBI:29105"/>
    </cofactor>
</comment>
<evidence type="ECO:0000256" key="8">
    <source>
        <dbReference type="ARBA" id="ARBA00022741"/>
    </source>
</evidence>
<reference evidence="15 16" key="1">
    <citation type="submission" date="2016-02" db="EMBL/GenBank/DDBJ databases">
        <title>Genome analysis of coral dinoflagellate symbionts highlights evolutionary adaptations to a symbiotic lifestyle.</title>
        <authorList>
            <person name="Aranda M."/>
            <person name="Li Y."/>
            <person name="Liew Y.J."/>
            <person name="Baumgarten S."/>
            <person name="Simakov O."/>
            <person name="Wilson M."/>
            <person name="Piel J."/>
            <person name="Ashoor H."/>
            <person name="Bougouffa S."/>
            <person name="Bajic V.B."/>
            <person name="Ryu T."/>
            <person name="Ravasi T."/>
            <person name="Bayer T."/>
            <person name="Micklem G."/>
            <person name="Kim H."/>
            <person name="Bhak J."/>
            <person name="Lajeunesse T.C."/>
            <person name="Voolstra C.R."/>
        </authorList>
    </citation>
    <scope>NUCLEOTIDE SEQUENCE [LARGE SCALE GENOMIC DNA]</scope>
    <source>
        <strain evidence="15 16">CCMP2467</strain>
    </source>
</reference>
<dbReference type="InterPro" id="IPR036144">
    <property type="entry name" value="RibA-like_sf"/>
</dbReference>
<feature type="compositionally biased region" description="Acidic residues" evidence="13">
    <location>
        <begin position="255"/>
        <end position="266"/>
    </location>
</feature>
<dbReference type="EMBL" id="LSRX01001350">
    <property type="protein sequence ID" value="OLP80742.1"/>
    <property type="molecule type" value="Genomic_DNA"/>
</dbReference>
<dbReference type="GO" id="GO:0046872">
    <property type="term" value="F:metal ion binding"/>
    <property type="evidence" value="ECO:0007669"/>
    <property type="project" value="UniProtKB-KW"/>
</dbReference>
<feature type="domain" description="GTP cyclohydrolase II" evidence="14">
    <location>
        <begin position="763"/>
        <end position="913"/>
    </location>
</feature>
<comment type="pathway">
    <text evidence="2">Cofactor biosynthesis; riboflavin biosynthesis; 5-amino-6-(D-ribitylamino)uracil from GTP: step 1/4.</text>
</comment>
<evidence type="ECO:0000256" key="11">
    <source>
        <dbReference type="ARBA" id="ARBA00023134"/>
    </source>
</evidence>
<comment type="similarity">
    <text evidence="4">Belongs to the DMRL synthase family.</text>
</comment>
<evidence type="ECO:0000256" key="3">
    <source>
        <dbReference type="ARBA" id="ARBA00004904"/>
    </source>
</evidence>
<keyword evidence="5" id="KW-0686">Riboflavin biosynthesis</keyword>
<evidence type="ECO:0000313" key="15">
    <source>
        <dbReference type="EMBL" id="OLP80742.1"/>
    </source>
</evidence>
<dbReference type="NCBIfam" id="NF001591">
    <property type="entry name" value="PRK00393.1"/>
    <property type="match status" value="1"/>
</dbReference>
<dbReference type="Pfam" id="PF00925">
    <property type="entry name" value="GTP_cyclohydro2"/>
    <property type="match status" value="1"/>
</dbReference>
<keyword evidence="10" id="KW-0862">Zinc</keyword>
<dbReference type="GO" id="GO:0009231">
    <property type="term" value="P:riboflavin biosynthetic process"/>
    <property type="evidence" value="ECO:0007669"/>
    <property type="project" value="UniProtKB-UniPathway"/>
</dbReference>
<dbReference type="InterPro" id="IPR000926">
    <property type="entry name" value="RibA"/>
</dbReference>
<dbReference type="GO" id="GO:0003935">
    <property type="term" value="F:GTP cyclohydrolase II activity"/>
    <property type="evidence" value="ECO:0007669"/>
    <property type="project" value="UniProtKB-EC"/>
</dbReference>
<dbReference type="Pfam" id="PF00885">
    <property type="entry name" value="DMRL_synthase"/>
    <property type="match status" value="1"/>
</dbReference>
<gene>
    <name evidence="15" type="primary">ribBA</name>
    <name evidence="15" type="ORF">AK812_SmicGene38808</name>
</gene>